<sequence length="1252" mass="137031">MRADRLTTALAHSRGRRCYKRAQSSLVHAALAPGMASPTDLLGAVHDHLRVLFDADDCVVSSEAGRPPFDGAHDPTRDEPRAGARHAREAARSAMHRPTFCATPHACATAGVQAPDGCEYVQSYLCLPLVDATGHAHALVELFNARSRGTDVTKWIMDQNDADEETVGRPAYVSTRRNPLQAFCGFLGTLLGALAPPRERSRITSSRRAPERPEVPTGLRATDPHSTSTGTLVHLLDFLQRALRVNAWTVYTLDHRAQRLWARFASAGKRTHPSTVSVGHGIIGRAASTGKPLCDDTMLCVPVVDETHPVVVQSVVVFHETPRTESAPSRAFHEYELDLCHLVGAHVGRSLHHVALEEAATRAQTQAQAVLELSNVLFRALERSPKPVAIVLTAARVVVENGWIPATECNVYMRDAGTRELDAVGTATQGECPLSSVSQDAMEAARSGNIVNVQETPLDAFACEPQHDQPVLVVPVKDPTTEDVLAVLEFMHDPQPTLSVDDNIQWAKLFFDQQDEELARGIARPLASAIRHAQRLEVARIAQRKSAALLSLRPSAAIGSMPEDPAGSIFSFVEAAACRALGASHGALFFVDAPSRSLFARVGADWRGYALGIGHKLQGRVAATGAAVRLDRDARHHPEFDSDYDRITGLETSSLLCVPIKAQPSMSAFSSVPCGRRGRRCSSFSTNSSTDDESDDRPVIGVFYAVNKVNHHGDTEGFDPEDEHLLRAICVELSALVESRAWELVFESSSYEDSDGSDQETESHLTRTFLSQYTSAPPVRRRRRPRSRLSSAMNDHDPAAAVVAPTSYHEGCFLGSSSSSGVLCAVVESTGQASASPLFQWDLDPWQYSPAQLIDLAVELFEVHDLMRGLALAETTLRRFLQSVQAQYLDVPYHNTYHAFATLHMTFLMLSAQCPTLAPWLSTGRAPSTGDSVGPVTKSQAMERSRQKRCGDLLLAPRERLALFVAAFCHDMGHDARTNDFHVRCNSRLARRYNDQSVLENMHAAACFETMRRPGHDVLAGVDDGSGDAVACRRLVRKRIIRSILATDMHRHASIVAKVHEAQVHGSRYGDETLRELLVDAVMHAADVSGPTQTCDQHFRWATRLLEEFNEQHAEEVALGISATAFMDGGPESAEFARVNLAFVDSCAFPLWRALGGLLAGLDGCLANVERNRAMWATRLDDAERRGTKASDARMPNQGNMPRGRLRSPWTAPEGESGDEERNMGSTVRPTSESMERPIEEGTKTLLQRDRR</sequence>
<accession>A0ACC0VQL2</accession>
<evidence type="ECO:0000313" key="1">
    <source>
        <dbReference type="EMBL" id="KAI9908769.1"/>
    </source>
</evidence>
<comment type="caution">
    <text evidence="1">The sequence shown here is derived from an EMBL/GenBank/DDBJ whole genome shotgun (WGS) entry which is preliminary data.</text>
</comment>
<gene>
    <name evidence="1" type="ORF">PsorP6_016244</name>
</gene>
<reference evidence="1 2" key="1">
    <citation type="journal article" date="2022" name="bioRxiv">
        <title>The genome of the oomycete Peronosclerospora sorghi, a cosmopolitan pathogen of maize and sorghum, is inflated with dispersed pseudogenes.</title>
        <authorList>
            <person name="Fletcher K."/>
            <person name="Martin F."/>
            <person name="Isakeit T."/>
            <person name="Cavanaugh K."/>
            <person name="Magill C."/>
            <person name="Michelmore R."/>
        </authorList>
    </citation>
    <scope>NUCLEOTIDE SEQUENCE [LARGE SCALE GENOMIC DNA]</scope>
    <source>
        <strain evidence="1">P6</strain>
    </source>
</reference>
<evidence type="ECO:0000313" key="2">
    <source>
        <dbReference type="Proteomes" id="UP001163321"/>
    </source>
</evidence>
<name>A0ACC0VQL2_9STRA</name>
<proteinExistence type="predicted"/>
<dbReference type="Proteomes" id="UP001163321">
    <property type="component" value="Chromosome 8"/>
</dbReference>
<organism evidence="1 2">
    <name type="scientific">Peronosclerospora sorghi</name>
    <dbReference type="NCBI Taxonomy" id="230839"/>
    <lineage>
        <taxon>Eukaryota</taxon>
        <taxon>Sar</taxon>
        <taxon>Stramenopiles</taxon>
        <taxon>Oomycota</taxon>
        <taxon>Peronosporomycetes</taxon>
        <taxon>Peronosporales</taxon>
        <taxon>Peronosporaceae</taxon>
        <taxon>Peronosclerospora</taxon>
    </lineage>
</organism>
<protein>
    <submittedName>
        <fullName evidence="1">Uncharacterized protein</fullName>
    </submittedName>
</protein>
<dbReference type="EMBL" id="CM047587">
    <property type="protein sequence ID" value="KAI9908769.1"/>
    <property type="molecule type" value="Genomic_DNA"/>
</dbReference>
<keyword evidence="2" id="KW-1185">Reference proteome</keyword>